<dbReference type="InterPro" id="IPR036388">
    <property type="entry name" value="WH-like_DNA-bd_sf"/>
</dbReference>
<name>A0ABS3JT57_9BACT</name>
<dbReference type="Proteomes" id="UP000664628">
    <property type="component" value="Unassembled WGS sequence"/>
</dbReference>
<feature type="domain" description="Initiator Rep protein WH1" evidence="2">
    <location>
        <begin position="111"/>
        <end position="206"/>
    </location>
</feature>
<dbReference type="EMBL" id="JAFMYW010000021">
    <property type="protein sequence ID" value="MBO0953138.1"/>
    <property type="molecule type" value="Genomic_DNA"/>
</dbReference>
<dbReference type="InterPro" id="IPR036390">
    <property type="entry name" value="WH_DNA-bd_sf"/>
</dbReference>
<sequence>MARTSLKPAPSEQFELFATDTSLDISIASIVQEPLELLLAKNKHRLSVFDRRIYWWILSRLARYQTTETNEPIPIPDQNLVFDIPVLDLYPKQATGKQQKAAVDKKRRGSFSTEATYAHFKEIAKSLVEKSIIDVDHMTTIDPDSRQVGSIAIFPRALYRNGVMQVHLDRYIVPAMCMLGKGYTKYEREAAMSLSREASQILYVRLCRFLDFGYWSPSVDELRLILEATHYARYSNFKQRVLLPVVEELNTYSDLRVEFKEILEGIKVVRIHFTIYARRDEPKLALKQLRESLQLELESVYAMSLEQRQAHALNAFSVHYSFTPLQQKQILENETRLNKFFELHLKITDGLISIKKSPTSYLAAILFPKQDTAPRLL</sequence>
<dbReference type="InterPro" id="IPR000525">
    <property type="entry name" value="Initiator_Rep_WH1"/>
</dbReference>
<proteinExistence type="inferred from homology"/>
<dbReference type="SUPFAM" id="SSF46785">
    <property type="entry name" value="Winged helix' DNA-binding domain"/>
    <property type="match status" value="1"/>
</dbReference>
<gene>
    <name evidence="3" type="ORF">J2I46_31485</name>
</gene>
<comment type="caution">
    <text evidence="3">The sequence shown here is derived from an EMBL/GenBank/DDBJ whole genome shotgun (WGS) entry which is preliminary data.</text>
</comment>
<evidence type="ECO:0000256" key="1">
    <source>
        <dbReference type="ARBA" id="ARBA00038283"/>
    </source>
</evidence>
<reference evidence="3 4" key="1">
    <citation type="submission" date="2021-03" db="EMBL/GenBank/DDBJ databases">
        <title>Fibrella sp. HMF5405 genome sequencing and assembly.</title>
        <authorList>
            <person name="Kang H."/>
            <person name="Kim H."/>
            <person name="Bae S."/>
            <person name="Joh K."/>
        </authorList>
    </citation>
    <scope>NUCLEOTIDE SEQUENCE [LARGE SCALE GENOMIC DNA]</scope>
    <source>
        <strain evidence="3 4">HMF5405</strain>
    </source>
</reference>
<dbReference type="Pfam" id="PF21205">
    <property type="entry name" value="Rep3_C"/>
    <property type="match status" value="1"/>
</dbReference>
<keyword evidence="4" id="KW-1185">Reference proteome</keyword>
<protein>
    <submittedName>
        <fullName evidence="3">Replication initiation protein</fullName>
    </submittedName>
</protein>
<dbReference type="Pfam" id="PF01051">
    <property type="entry name" value="Rep3_N"/>
    <property type="match status" value="1"/>
</dbReference>
<accession>A0ABS3JT57</accession>
<dbReference type="RefSeq" id="WP_207333090.1">
    <property type="nucleotide sequence ID" value="NZ_JAFMYW010000021.1"/>
</dbReference>
<evidence type="ECO:0000259" key="2">
    <source>
        <dbReference type="Pfam" id="PF01051"/>
    </source>
</evidence>
<comment type="similarity">
    <text evidence="1">Belongs to the initiator RepB protein family.</text>
</comment>
<dbReference type="Gene3D" id="1.10.10.10">
    <property type="entry name" value="Winged helix-like DNA-binding domain superfamily/Winged helix DNA-binding domain"/>
    <property type="match status" value="2"/>
</dbReference>
<evidence type="ECO:0000313" key="4">
    <source>
        <dbReference type="Proteomes" id="UP000664628"/>
    </source>
</evidence>
<evidence type="ECO:0000313" key="3">
    <source>
        <dbReference type="EMBL" id="MBO0953138.1"/>
    </source>
</evidence>
<organism evidence="3 4">
    <name type="scientific">Fibrella forsythiae</name>
    <dbReference type="NCBI Taxonomy" id="2817061"/>
    <lineage>
        <taxon>Bacteria</taxon>
        <taxon>Pseudomonadati</taxon>
        <taxon>Bacteroidota</taxon>
        <taxon>Cytophagia</taxon>
        <taxon>Cytophagales</taxon>
        <taxon>Spirosomataceae</taxon>
        <taxon>Fibrella</taxon>
    </lineage>
</organism>